<dbReference type="InterPro" id="IPR014001">
    <property type="entry name" value="Helicase_ATP-bd"/>
</dbReference>
<dbReference type="PANTHER" id="PTHR47959:SF1">
    <property type="entry name" value="ATP-DEPENDENT RNA HELICASE DBPA"/>
    <property type="match status" value="1"/>
</dbReference>
<keyword evidence="17" id="KW-1185">Reference proteome</keyword>
<dbReference type="KEGG" id="mfeu:H1D33_22785"/>
<dbReference type="InterPro" id="IPR005580">
    <property type="entry name" value="DbpA/CsdA_RNA-bd_dom"/>
</dbReference>
<dbReference type="GO" id="GO:0003723">
    <property type="term" value="F:RNA binding"/>
    <property type="evidence" value="ECO:0007669"/>
    <property type="project" value="UniProtKB-ARBA"/>
</dbReference>
<evidence type="ECO:0000256" key="4">
    <source>
        <dbReference type="ARBA" id="ARBA00022801"/>
    </source>
</evidence>
<evidence type="ECO:0000256" key="1">
    <source>
        <dbReference type="ARBA" id="ARBA00012552"/>
    </source>
</evidence>
<evidence type="ECO:0000256" key="2">
    <source>
        <dbReference type="ARBA" id="ARBA00022490"/>
    </source>
</evidence>
<dbReference type="GO" id="GO:0016787">
    <property type="term" value="F:hydrolase activity"/>
    <property type="evidence" value="ECO:0007669"/>
    <property type="project" value="UniProtKB-KW"/>
</dbReference>
<evidence type="ECO:0000256" key="11">
    <source>
        <dbReference type="RuleBase" id="RU000492"/>
    </source>
</evidence>
<evidence type="ECO:0000313" key="16">
    <source>
        <dbReference type="EMBL" id="QLQ36139.1"/>
    </source>
</evidence>
<dbReference type="PROSITE" id="PS00039">
    <property type="entry name" value="DEAD_ATP_HELICASE"/>
    <property type="match status" value="1"/>
</dbReference>
<dbReference type="InterPro" id="IPR014014">
    <property type="entry name" value="RNA_helicase_DEAD_Q_motif"/>
</dbReference>
<feature type="domain" description="DEAD-box RNA helicase Q" evidence="15">
    <location>
        <begin position="20"/>
        <end position="48"/>
    </location>
</feature>
<keyword evidence="7" id="KW-0346">Stress response</keyword>
<sequence>MSAAPTPTDPTAPADAEDAPAFADLGLRAELLGALSALGYEEPTPIQSEAIPPLLAGRDLLGQAATGTGKTAAFALPLLQRMPVARPDGDPVSLVLVPTRELAVQVSEAFHRYGKDLGARVLPIYGGQPIGRQLRALDHGVDVVVATPGRALDHIARGTLRLGSLATVVLDEADEMLDMGFAEDIEAILEHAPEGRQTVLFSATMPARIDGLARQHLTDPVRIRIERERPVAGAAPKVRQSAYLVARAHKPAALGRVLDVESPTAAIVFCRSREEVDRLTETMNGRGYRAEALHGGMSQEQRDRVMGRLRGGTADLLVATDVAARGLDVEQLTHVVNYDVPSAPEAYVHRIGRVGRAGREGVAITLAEPREHRMLKTIERVTGQRITIDKIPTVADLRTRRFELTQAAVREALLEDDLEPFRAVVESLTDEFDLMEVALAAVRLAHEATLPGTADEEEIPQVAVRANRDGRPGTEGRDRRAGVRSRAAGTAQVFIGLGRRAGVRPQDLVGAITGETRASGRDIGSIEIADRFSLVEVPQELADEVIAGLRGSTIKGRKATVRRDRDGQGDPGGERRYEGRRDRR</sequence>
<dbReference type="RefSeq" id="WP_181568658.1">
    <property type="nucleotide sequence ID" value="NZ_CP059322.2"/>
</dbReference>
<feature type="compositionally biased region" description="Basic and acidic residues" evidence="12">
    <location>
        <begin position="561"/>
        <end position="584"/>
    </location>
</feature>
<evidence type="ECO:0000256" key="3">
    <source>
        <dbReference type="ARBA" id="ARBA00022741"/>
    </source>
</evidence>
<evidence type="ECO:0000256" key="5">
    <source>
        <dbReference type="ARBA" id="ARBA00022806"/>
    </source>
</evidence>
<comment type="similarity">
    <text evidence="8 11">Belongs to the DEAD box helicase family.</text>
</comment>
<dbReference type="Pfam" id="PF00271">
    <property type="entry name" value="Helicase_C"/>
    <property type="match status" value="1"/>
</dbReference>
<keyword evidence="2" id="KW-0963">Cytoplasm</keyword>
<gene>
    <name evidence="16" type="ORF">H1D33_22785</name>
</gene>
<dbReference type="InterPro" id="IPR011545">
    <property type="entry name" value="DEAD/DEAH_box_helicase_dom"/>
</dbReference>
<dbReference type="CDD" id="cd12252">
    <property type="entry name" value="RRM_DbpA"/>
    <property type="match status" value="1"/>
</dbReference>
<reference evidence="16 17" key="2">
    <citation type="journal article" date="2021" name="Mar. Drugs">
        <title>A New Micromonospora Strain with Antibiotic Activity Isolated from the Microbiome of a Mid-Atlantic Deep-Sea Sponge.</title>
        <authorList>
            <person name="Back C.R."/>
            <person name="Stennett H.L."/>
            <person name="Williams S.E."/>
            <person name="Wang L."/>
            <person name="Ojeda Gomez J."/>
            <person name="Abdulle O.M."/>
            <person name="Duffy T."/>
            <person name="Neal C."/>
            <person name="Mantell J."/>
            <person name="Jepson M.A."/>
            <person name="Hendry K.R."/>
            <person name="Powell D."/>
            <person name="Stach J.E.M."/>
            <person name="Essex-Lopresti A.E."/>
            <person name="Willis C.L."/>
            <person name="Curnow P."/>
            <person name="Race P.R."/>
        </authorList>
    </citation>
    <scope>NUCLEOTIDE SEQUENCE [LARGE SCALE GENOMIC DNA]</scope>
    <source>
        <strain evidence="16 17">28ISP2-46</strain>
    </source>
</reference>
<dbReference type="InterPro" id="IPR000629">
    <property type="entry name" value="RNA-helicase_DEAD-box_CS"/>
</dbReference>
<evidence type="ECO:0000259" key="13">
    <source>
        <dbReference type="PROSITE" id="PS51192"/>
    </source>
</evidence>
<dbReference type="EC" id="3.6.4.13" evidence="1"/>
<evidence type="ECO:0000259" key="14">
    <source>
        <dbReference type="PROSITE" id="PS51194"/>
    </source>
</evidence>
<dbReference type="InterPro" id="IPR027417">
    <property type="entry name" value="P-loop_NTPase"/>
</dbReference>
<dbReference type="GO" id="GO:0005524">
    <property type="term" value="F:ATP binding"/>
    <property type="evidence" value="ECO:0007669"/>
    <property type="project" value="UniProtKB-KW"/>
</dbReference>
<dbReference type="PROSITE" id="PS51195">
    <property type="entry name" value="Q_MOTIF"/>
    <property type="match status" value="1"/>
</dbReference>
<dbReference type="InterPro" id="IPR001650">
    <property type="entry name" value="Helicase_C-like"/>
</dbReference>
<evidence type="ECO:0000256" key="7">
    <source>
        <dbReference type="ARBA" id="ARBA00023016"/>
    </source>
</evidence>
<accession>A0A7L6B2F3</accession>
<keyword evidence="3 11" id="KW-0547">Nucleotide-binding</keyword>
<dbReference type="FunFam" id="3.40.50.300:FF:000108">
    <property type="entry name" value="ATP-dependent RNA helicase RhlE"/>
    <property type="match status" value="1"/>
</dbReference>
<evidence type="ECO:0000256" key="8">
    <source>
        <dbReference type="ARBA" id="ARBA00038437"/>
    </source>
</evidence>
<dbReference type="GO" id="GO:0005829">
    <property type="term" value="C:cytosol"/>
    <property type="evidence" value="ECO:0007669"/>
    <property type="project" value="TreeGrafter"/>
</dbReference>
<dbReference type="PROSITE" id="PS51192">
    <property type="entry name" value="HELICASE_ATP_BIND_1"/>
    <property type="match status" value="1"/>
</dbReference>
<dbReference type="SMART" id="SM00490">
    <property type="entry name" value="HELICc"/>
    <property type="match status" value="1"/>
</dbReference>
<dbReference type="Pfam" id="PF00270">
    <property type="entry name" value="DEAD"/>
    <property type="match status" value="1"/>
</dbReference>
<dbReference type="Gene3D" id="3.40.50.300">
    <property type="entry name" value="P-loop containing nucleotide triphosphate hydrolases"/>
    <property type="match status" value="2"/>
</dbReference>
<feature type="short sequence motif" description="Q motif" evidence="10">
    <location>
        <begin position="20"/>
        <end position="48"/>
    </location>
</feature>
<dbReference type="Gene3D" id="3.30.70.330">
    <property type="match status" value="1"/>
</dbReference>
<feature type="region of interest" description="Disordered" evidence="12">
    <location>
        <begin position="555"/>
        <end position="584"/>
    </location>
</feature>
<dbReference type="PROSITE" id="PS51194">
    <property type="entry name" value="HELICASE_CTER"/>
    <property type="match status" value="1"/>
</dbReference>
<dbReference type="PANTHER" id="PTHR47959">
    <property type="entry name" value="ATP-DEPENDENT RNA HELICASE RHLE-RELATED"/>
    <property type="match status" value="1"/>
</dbReference>
<evidence type="ECO:0000313" key="17">
    <source>
        <dbReference type="Proteomes" id="UP000510844"/>
    </source>
</evidence>
<proteinExistence type="inferred from homology"/>
<dbReference type="InterPro" id="IPR057325">
    <property type="entry name" value="DeaD_dimer"/>
</dbReference>
<protein>
    <recommendedName>
        <fullName evidence="1">RNA helicase</fullName>
        <ecNumber evidence="1">3.6.4.13</ecNumber>
    </recommendedName>
</protein>
<feature type="domain" description="Helicase C-terminal" evidence="14">
    <location>
        <begin position="253"/>
        <end position="398"/>
    </location>
</feature>
<evidence type="ECO:0000256" key="6">
    <source>
        <dbReference type="ARBA" id="ARBA00022840"/>
    </source>
</evidence>
<organism evidence="16 17">
    <name type="scientific">Micromonospora robiginosa</name>
    <dbReference type="NCBI Taxonomy" id="2749844"/>
    <lineage>
        <taxon>Bacteria</taxon>
        <taxon>Bacillati</taxon>
        <taxon>Actinomycetota</taxon>
        <taxon>Actinomycetes</taxon>
        <taxon>Micromonosporales</taxon>
        <taxon>Micromonosporaceae</taxon>
        <taxon>Micromonospora</taxon>
    </lineage>
</organism>
<comment type="catalytic activity">
    <reaction evidence="9">
        <text>ATP + H2O = ADP + phosphate + H(+)</text>
        <dbReference type="Rhea" id="RHEA:13065"/>
        <dbReference type="ChEBI" id="CHEBI:15377"/>
        <dbReference type="ChEBI" id="CHEBI:15378"/>
        <dbReference type="ChEBI" id="CHEBI:30616"/>
        <dbReference type="ChEBI" id="CHEBI:43474"/>
        <dbReference type="ChEBI" id="CHEBI:456216"/>
        <dbReference type="EC" id="3.6.4.13"/>
    </reaction>
</comment>
<evidence type="ECO:0000259" key="15">
    <source>
        <dbReference type="PROSITE" id="PS51195"/>
    </source>
</evidence>
<keyword evidence="5 11" id="KW-0347">Helicase</keyword>
<dbReference type="Proteomes" id="UP000510844">
    <property type="component" value="Chromosome"/>
</dbReference>
<feature type="domain" description="Helicase ATP-binding" evidence="13">
    <location>
        <begin position="51"/>
        <end position="223"/>
    </location>
</feature>
<dbReference type="Pfam" id="PF03880">
    <property type="entry name" value="DbpA"/>
    <property type="match status" value="1"/>
</dbReference>
<dbReference type="SMART" id="SM00487">
    <property type="entry name" value="DEXDc"/>
    <property type="match status" value="1"/>
</dbReference>
<dbReference type="InterPro" id="IPR050079">
    <property type="entry name" value="DEAD_box_RNA_helicase"/>
</dbReference>
<dbReference type="EMBL" id="CP059322">
    <property type="protein sequence ID" value="QLQ36139.1"/>
    <property type="molecule type" value="Genomic_DNA"/>
</dbReference>
<reference evidence="17" key="1">
    <citation type="submission" date="2020-07" db="EMBL/GenBank/DDBJ databases">
        <title>A new Micromonospora strain with potent antibiotic activity isolated from the microbiome of a mid-Atlantic deep-sea sponge.</title>
        <authorList>
            <person name="Back C.R."/>
            <person name="Stennett H.L."/>
            <person name="Williams S.E."/>
            <person name="Wang L."/>
            <person name="Ojeda Gomez J."/>
            <person name="Abdulle O.M."/>
            <person name="Duffy T."/>
            <person name="Hendry K.R."/>
            <person name="Powell D."/>
            <person name="Stach J.E."/>
            <person name="Essex-Lopresti A.E."/>
            <person name="Willis C.L."/>
            <person name="Curnow P."/>
            <person name="Race P.R."/>
        </authorList>
    </citation>
    <scope>NUCLEOTIDE SEQUENCE [LARGE SCALE GENOMIC DNA]</scope>
    <source>
        <strain evidence="17">28ISP2-46</strain>
    </source>
</reference>
<dbReference type="SUPFAM" id="SSF52540">
    <property type="entry name" value="P-loop containing nucleoside triphosphate hydrolases"/>
    <property type="match status" value="1"/>
</dbReference>
<dbReference type="GO" id="GO:0003724">
    <property type="term" value="F:RNA helicase activity"/>
    <property type="evidence" value="ECO:0007669"/>
    <property type="project" value="UniProtKB-EC"/>
</dbReference>
<dbReference type="InterPro" id="IPR012677">
    <property type="entry name" value="Nucleotide-bd_a/b_plait_sf"/>
</dbReference>
<keyword evidence="6 11" id="KW-0067">ATP-binding</keyword>
<dbReference type="Pfam" id="PF25399">
    <property type="entry name" value="DeaD_dimer"/>
    <property type="match status" value="1"/>
</dbReference>
<dbReference type="AlphaFoldDB" id="A0A7L6B2F3"/>
<dbReference type="CDD" id="cd00268">
    <property type="entry name" value="DEADc"/>
    <property type="match status" value="1"/>
</dbReference>
<name>A0A7L6B2F3_9ACTN</name>
<evidence type="ECO:0000256" key="10">
    <source>
        <dbReference type="PROSITE-ProRule" id="PRU00552"/>
    </source>
</evidence>
<dbReference type="CDD" id="cd18787">
    <property type="entry name" value="SF2_C_DEAD"/>
    <property type="match status" value="1"/>
</dbReference>
<evidence type="ECO:0000256" key="9">
    <source>
        <dbReference type="ARBA" id="ARBA00047984"/>
    </source>
</evidence>
<evidence type="ECO:0000256" key="12">
    <source>
        <dbReference type="SAM" id="MobiDB-lite"/>
    </source>
</evidence>
<keyword evidence="4 11" id="KW-0378">Hydrolase</keyword>
<dbReference type="InterPro" id="IPR044742">
    <property type="entry name" value="DEAD/DEAH_RhlB"/>
</dbReference>